<name>A0A1D9Q4Z3_SCLS1</name>
<feature type="region of interest" description="Disordered" evidence="1">
    <location>
        <begin position="339"/>
        <end position="401"/>
    </location>
</feature>
<dbReference type="VEuPathDB" id="FungiDB:sscle_05g047710"/>
<organism evidence="2 3">
    <name type="scientific">Sclerotinia sclerotiorum (strain ATCC 18683 / 1980 / Ss-1)</name>
    <name type="common">White mold</name>
    <name type="synonym">Whetzelinia sclerotiorum</name>
    <dbReference type="NCBI Taxonomy" id="665079"/>
    <lineage>
        <taxon>Eukaryota</taxon>
        <taxon>Fungi</taxon>
        <taxon>Dikarya</taxon>
        <taxon>Ascomycota</taxon>
        <taxon>Pezizomycotina</taxon>
        <taxon>Leotiomycetes</taxon>
        <taxon>Helotiales</taxon>
        <taxon>Sclerotiniaceae</taxon>
        <taxon>Sclerotinia</taxon>
    </lineage>
</organism>
<dbReference type="AlphaFoldDB" id="A0A1D9Q4Z3"/>
<feature type="compositionally biased region" description="Polar residues" evidence="1">
    <location>
        <begin position="301"/>
        <end position="316"/>
    </location>
</feature>
<evidence type="ECO:0000313" key="3">
    <source>
        <dbReference type="Proteomes" id="UP000177798"/>
    </source>
</evidence>
<feature type="compositionally biased region" description="Polar residues" evidence="1">
    <location>
        <begin position="99"/>
        <end position="111"/>
    </location>
</feature>
<proteinExistence type="predicted"/>
<feature type="compositionally biased region" description="Basic residues" evidence="1">
    <location>
        <begin position="172"/>
        <end position="183"/>
    </location>
</feature>
<gene>
    <name evidence="2" type="ORF">sscle_05g047710</name>
</gene>
<sequence>MPRRDIYKDAFAPQPTGKILKAWERAPVVSHAPRLHGQKIWKKRGGLRAAKDNKENYNDAFLELEKEGAGSRKKARVVGNKEDISKAKWHEGKDKNGEWNENTMTGMSSPRKNVLGSPDKSQVVPRKRTNANVVITPRKPLRQMLLGGEGQGLSVGMSLSPTKDKEASGSPVRRRKAARKSIRKSVMPMDDAQMDNEKHHVRHTSLVFDFEMTTGKKEIESKQGFQQSPKKTPKRQCLRRSMRGRISEPVHILEKVLSVHEKYSSHAGLDFIPRRIETLEDRTNAMDIDHKQDVSSENDKSQGTGLTSAPESAKKQNISITTFDAATEDLLNQNSIKNVKQKRTSLRRSTRRSDPLLESRVERPLVMENTGVTSPNNSAASNRDLEPEKSFQSTGGVLNSAVTLGNPHLQELVSRDTTEDTDECQGDSSDCGMPNPVEEINHIVVELLDQPVSGNDNLGSVDSQESMLHSTTDACSVELPANVHRQQAFSGIEDIQLVKESPTAHVAPLEDSDDEDMDDSMSELGEILLEPNINVANLGLSSSNRSSHDNINEMEDTAESDPIEDPESFDLMPINSLHANNQPINPEADVTLSESSAAFATTSDIDDAFSLSATSSFENDDTDILRQFLTRVKADKAAKAAAPAPKKRKSLPHSPLRIPLGDIMNAEASSPVQAPKEEFDLSFPATTSPSRKSRAATPPSIDEVDVEAKSIRRSGRTRPPVPKIPLPAPSSIPVRRLGGHDGDTTITLKQSVEKELAALTRVNTRKNKAGAVLPEILLARKANGKENPAKRQKELKEMFEEKVRREKKAQGKPRKSVVWAEEIARYQTLERKDKKTMESRKVNKSGERIVDENKSEEAEEVKEKMVRVKIPTISSSRTSKIALGIPTANGTPSKKKRLIRSR</sequence>
<dbReference type="OMA" id="HDNINEM"/>
<feature type="compositionally biased region" description="Basic and acidic residues" evidence="1">
    <location>
        <begin position="351"/>
        <end position="365"/>
    </location>
</feature>
<evidence type="ECO:0000256" key="1">
    <source>
        <dbReference type="SAM" id="MobiDB-lite"/>
    </source>
</evidence>
<protein>
    <submittedName>
        <fullName evidence="2">Uncharacterized protein</fullName>
    </submittedName>
</protein>
<dbReference type="RefSeq" id="XP_001592802.1">
    <property type="nucleotide sequence ID" value="XM_001592752.1"/>
</dbReference>
<feature type="region of interest" description="Disordered" evidence="1">
    <location>
        <begin position="153"/>
        <end position="183"/>
    </location>
</feature>
<feature type="compositionally biased region" description="Basic residues" evidence="1">
    <location>
        <begin position="893"/>
        <end position="902"/>
    </location>
</feature>
<dbReference type="EMBL" id="CP017818">
    <property type="protein sequence ID" value="APA10001.1"/>
    <property type="molecule type" value="Genomic_DNA"/>
</dbReference>
<feature type="region of interest" description="Disordered" evidence="1">
    <location>
        <begin position="219"/>
        <end position="242"/>
    </location>
</feature>
<feature type="region of interest" description="Disordered" evidence="1">
    <location>
        <begin position="92"/>
        <end position="125"/>
    </location>
</feature>
<feature type="compositionally biased region" description="Basic residues" evidence="1">
    <location>
        <begin position="339"/>
        <end position="350"/>
    </location>
</feature>
<dbReference type="KEGG" id="ssl:SS1G_05723"/>
<feature type="compositionally biased region" description="Pro residues" evidence="1">
    <location>
        <begin position="719"/>
        <end position="730"/>
    </location>
</feature>
<feature type="region of interest" description="Disordered" evidence="1">
    <location>
        <begin position="637"/>
        <end position="658"/>
    </location>
</feature>
<feature type="region of interest" description="Disordered" evidence="1">
    <location>
        <begin position="541"/>
        <end position="562"/>
    </location>
</feature>
<feature type="compositionally biased region" description="Polar residues" evidence="1">
    <location>
        <begin position="370"/>
        <end position="381"/>
    </location>
</feature>
<feature type="compositionally biased region" description="Polar residues" evidence="1">
    <location>
        <begin position="390"/>
        <end position="401"/>
    </location>
</feature>
<feature type="compositionally biased region" description="Basic residues" evidence="1">
    <location>
        <begin position="231"/>
        <end position="242"/>
    </location>
</feature>
<dbReference type="Proteomes" id="UP000177798">
    <property type="component" value="Chromosome 5"/>
</dbReference>
<evidence type="ECO:0000313" key="2">
    <source>
        <dbReference type="EMBL" id="APA10001.1"/>
    </source>
</evidence>
<accession>A0A1D9Q4Z3</accession>
<reference evidence="3" key="1">
    <citation type="journal article" date="2017" name="Genome Biol. Evol.">
        <title>The complete genome sequence of the phytopathogenic fungus Sclerotinia sclerotiorum reveals insights into the genome architecture of broad host range pathogens.</title>
        <authorList>
            <person name="Derbyshire M."/>
            <person name="Denton-Giles M."/>
            <person name="Hegedus D."/>
            <person name="Seifbarghy S."/>
            <person name="Rollins J."/>
            <person name="van Kan J."/>
            <person name="Seidl M.F."/>
            <person name="Faino L."/>
            <person name="Mbengue M."/>
            <person name="Navaud O."/>
            <person name="Raffaele S."/>
            <person name="Hammond-Kosack K."/>
            <person name="Heard S."/>
            <person name="Oliver R."/>
        </authorList>
    </citation>
    <scope>NUCLEOTIDE SEQUENCE [LARGE SCALE GENOMIC DNA]</scope>
    <source>
        <strain evidence="3">ATCC 18683 / 1980 / Ss-1</strain>
    </source>
</reference>
<feature type="region of interest" description="Disordered" evidence="1">
    <location>
        <begin position="288"/>
        <end position="316"/>
    </location>
</feature>
<feature type="region of interest" description="Disordered" evidence="1">
    <location>
        <begin position="881"/>
        <end position="902"/>
    </location>
</feature>
<dbReference type="OrthoDB" id="4207369at2759"/>
<feature type="compositionally biased region" description="Acidic residues" evidence="1">
    <location>
        <begin position="552"/>
        <end position="562"/>
    </location>
</feature>
<feature type="compositionally biased region" description="Basic and acidic residues" evidence="1">
    <location>
        <begin position="288"/>
        <end position="300"/>
    </location>
</feature>
<feature type="region of interest" description="Disordered" evidence="1">
    <location>
        <begin position="682"/>
        <end position="744"/>
    </location>
</feature>